<evidence type="ECO:0000313" key="3">
    <source>
        <dbReference type="Proteomes" id="UP000000263"/>
    </source>
</evidence>
<proteinExistence type="predicted"/>
<organism evidence="2 3">
    <name type="scientific">Roseiflexus castenholzii (strain DSM 13941 / HLO8)</name>
    <dbReference type="NCBI Taxonomy" id="383372"/>
    <lineage>
        <taxon>Bacteria</taxon>
        <taxon>Bacillati</taxon>
        <taxon>Chloroflexota</taxon>
        <taxon>Chloroflexia</taxon>
        <taxon>Chloroflexales</taxon>
        <taxon>Roseiflexineae</taxon>
        <taxon>Roseiflexaceae</taxon>
        <taxon>Roseiflexus</taxon>
    </lineage>
</organism>
<dbReference type="Proteomes" id="UP000000263">
    <property type="component" value="Chromosome"/>
</dbReference>
<dbReference type="RefSeq" id="WP_012121114.1">
    <property type="nucleotide sequence ID" value="NC_009767.1"/>
</dbReference>
<dbReference type="KEGG" id="rca:Rcas_2617"/>
<dbReference type="AlphaFoldDB" id="A7NMC8"/>
<dbReference type="Gene3D" id="1.10.150.20">
    <property type="entry name" value="5' to 3' exonuclease, C-terminal subdomain"/>
    <property type="match status" value="1"/>
</dbReference>
<evidence type="ECO:0000313" key="2">
    <source>
        <dbReference type="EMBL" id="ABU58690.1"/>
    </source>
</evidence>
<gene>
    <name evidence="2" type="ordered locus">Rcas_2617</name>
</gene>
<dbReference type="SUPFAM" id="SSF47794">
    <property type="entry name" value="Rad51 N-terminal domain-like"/>
    <property type="match status" value="1"/>
</dbReference>
<keyword evidence="3" id="KW-1185">Reference proteome</keyword>
<dbReference type="InterPro" id="IPR010995">
    <property type="entry name" value="DNA_repair_Rad51/TF_NusA_a-hlx"/>
</dbReference>
<feature type="domain" description="DUF4332" evidence="1">
    <location>
        <begin position="8"/>
        <end position="127"/>
    </location>
</feature>
<accession>A7NMC8</accession>
<sequence length="140" mass="14981">MKLAQVEGLEPDVIARLSTLGIDTTNDLLTRGAEPAGRAEITGAVGLSEPTLLALLFRADLERVRGVGWDYAGLLAEAGVSTVTDLAYRQAEELHKRMAAINAERSLVKRVPSLAQVSAWIDHARTLPAILRFGGGGETY</sequence>
<dbReference type="InterPro" id="IPR025567">
    <property type="entry name" value="DUF4332"/>
</dbReference>
<reference evidence="2 3" key="1">
    <citation type="submission" date="2007-08" db="EMBL/GenBank/DDBJ databases">
        <title>Complete sequence of Roseiflexus castenholzii DSM 13941.</title>
        <authorList>
            <consortium name="US DOE Joint Genome Institute"/>
            <person name="Copeland A."/>
            <person name="Lucas S."/>
            <person name="Lapidus A."/>
            <person name="Barry K."/>
            <person name="Glavina del Rio T."/>
            <person name="Dalin E."/>
            <person name="Tice H."/>
            <person name="Pitluck S."/>
            <person name="Thompson L.S."/>
            <person name="Brettin T."/>
            <person name="Bruce D."/>
            <person name="Detter J.C."/>
            <person name="Han C."/>
            <person name="Tapia R."/>
            <person name="Schmutz J."/>
            <person name="Larimer F."/>
            <person name="Land M."/>
            <person name="Hauser L."/>
            <person name="Kyrpides N."/>
            <person name="Mikhailova N."/>
            <person name="Bryant D.A."/>
            <person name="Hanada S."/>
            <person name="Tsukatani Y."/>
            <person name="Richardson P."/>
        </authorList>
    </citation>
    <scope>NUCLEOTIDE SEQUENCE [LARGE SCALE GENOMIC DNA]</scope>
    <source>
        <strain evidence="3">DSM 13941 / HLO8</strain>
    </source>
</reference>
<dbReference type="Pfam" id="PF14229">
    <property type="entry name" value="DUF4332"/>
    <property type="match status" value="1"/>
</dbReference>
<dbReference type="HOGENOM" id="CLU_117602_1_0_0"/>
<dbReference type="GO" id="GO:0000166">
    <property type="term" value="F:nucleotide binding"/>
    <property type="evidence" value="ECO:0007669"/>
    <property type="project" value="InterPro"/>
</dbReference>
<protein>
    <recommendedName>
        <fullName evidence="1">DUF4332 domain-containing protein</fullName>
    </recommendedName>
</protein>
<dbReference type="EMBL" id="CP000804">
    <property type="protein sequence ID" value="ABU58690.1"/>
    <property type="molecule type" value="Genomic_DNA"/>
</dbReference>
<dbReference type="STRING" id="383372.Rcas_2617"/>
<dbReference type="eggNOG" id="COG3743">
    <property type="taxonomic scope" value="Bacteria"/>
</dbReference>
<dbReference type="OrthoDB" id="9794786at2"/>
<evidence type="ECO:0000259" key="1">
    <source>
        <dbReference type="Pfam" id="PF14229"/>
    </source>
</evidence>
<name>A7NMC8_ROSCS</name>